<reference evidence="3" key="1">
    <citation type="submission" date="2016-10" db="EMBL/GenBank/DDBJ databases">
        <title>Sequence of Gallionella enrichment culture.</title>
        <authorList>
            <person name="Poehlein A."/>
            <person name="Muehling M."/>
            <person name="Daniel R."/>
        </authorList>
    </citation>
    <scope>NUCLEOTIDE SEQUENCE</scope>
</reference>
<organism evidence="3">
    <name type="scientific">mine drainage metagenome</name>
    <dbReference type="NCBI Taxonomy" id="410659"/>
    <lineage>
        <taxon>unclassified sequences</taxon>
        <taxon>metagenomes</taxon>
        <taxon>ecological metagenomes</taxon>
    </lineage>
</organism>
<evidence type="ECO:0000313" key="3">
    <source>
        <dbReference type="EMBL" id="OIR01141.1"/>
    </source>
</evidence>
<dbReference type="AlphaFoldDB" id="A0A1J5SAB7"/>
<gene>
    <name evidence="3" type="primary">axeA1_4</name>
    <name evidence="3" type="ORF">GALL_167740</name>
</gene>
<dbReference type="InterPro" id="IPR029058">
    <property type="entry name" value="AB_hydrolase_fold"/>
</dbReference>
<evidence type="ECO:0000256" key="1">
    <source>
        <dbReference type="ARBA" id="ARBA00022801"/>
    </source>
</evidence>
<feature type="domain" description="BD-FAE-like" evidence="2">
    <location>
        <begin position="62"/>
        <end position="256"/>
    </location>
</feature>
<evidence type="ECO:0000259" key="2">
    <source>
        <dbReference type="Pfam" id="PF20434"/>
    </source>
</evidence>
<dbReference type="Pfam" id="PF20434">
    <property type="entry name" value="BD-FAE"/>
    <property type="match status" value="1"/>
</dbReference>
<dbReference type="EC" id="3.1.1.72" evidence="3"/>
<name>A0A1J5SAB7_9ZZZZ</name>
<protein>
    <submittedName>
        <fullName evidence="3">Acetylxylan esterase</fullName>
        <ecNumber evidence="3">3.1.1.72</ecNumber>
    </submittedName>
</protein>
<dbReference type="PANTHER" id="PTHR48081:SF6">
    <property type="entry name" value="PEPTIDASE S9 PROLYL OLIGOPEPTIDASE CATALYTIC DOMAIN-CONTAINING PROTEIN"/>
    <property type="match status" value="1"/>
</dbReference>
<dbReference type="SUPFAM" id="SSF53474">
    <property type="entry name" value="alpha/beta-Hydrolases"/>
    <property type="match status" value="1"/>
</dbReference>
<dbReference type="Gene3D" id="3.40.50.1820">
    <property type="entry name" value="alpha/beta hydrolase"/>
    <property type="match status" value="1"/>
</dbReference>
<sequence length="305" mass="33713">MKKNSLIAIALVIFISNLSAQTKIIDIWKGNVPNSIANSNIHQTIDSSGGWVKMINVTNPTLEMYLPPKDKANGIAVIICPGGAYSVLAILHEGKQVAQWLNSLGITAFILNYRLPNDATMKDKSIAPLQDAQEAMRIVRRHATEWNLHPSKIGIMGFSAGGHVASSLSVHYADKVYETSDSTSARPDFSLLIYPVITMDSSTTNLWSRISLLGRNPTEKDVKYFSNELQVTKNTPPAFLVHSMNDDAVPVVNSINYALALHRFNVPCELHLYQSGKHGYGMGKSTNTESSWTTACEKWLKMNFF</sequence>
<dbReference type="GO" id="GO:0046555">
    <property type="term" value="F:acetylxylan esterase activity"/>
    <property type="evidence" value="ECO:0007669"/>
    <property type="project" value="UniProtKB-EC"/>
</dbReference>
<dbReference type="InterPro" id="IPR049492">
    <property type="entry name" value="BD-FAE-like_dom"/>
</dbReference>
<keyword evidence="1 3" id="KW-0378">Hydrolase</keyword>
<comment type="caution">
    <text evidence="3">The sequence shown here is derived from an EMBL/GenBank/DDBJ whole genome shotgun (WGS) entry which is preliminary data.</text>
</comment>
<proteinExistence type="predicted"/>
<dbReference type="InterPro" id="IPR050300">
    <property type="entry name" value="GDXG_lipolytic_enzyme"/>
</dbReference>
<dbReference type="PANTHER" id="PTHR48081">
    <property type="entry name" value="AB HYDROLASE SUPERFAMILY PROTEIN C4A8.06C"/>
    <property type="match status" value="1"/>
</dbReference>
<accession>A0A1J5SAB7</accession>
<dbReference type="EMBL" id="MLJW01000087">
    <property type="protein sequence ID" value="OIR01141.1"/>
    <property type="molecule type" value="Genomic_DNA"/>
</dbReference>